<name>A0A1F5NP29_9BACT</name>
<dbReference type="InterPro" id="IPR009027">
    <property type="entry name" value="Ribosomal_bL9/RNase_H1_N"/>
</dbReference>
<dbReference type="EMBL" id="MFEK01000006">
    <property type="protein sequence ID" value="OGE79282.1"/>
    <property type="molecule type" value="Genomic_DNA"/>
</dbReference>
<dbReference type="GO" id="GO:1990904">
    <property type="term" value="C:ribonucleoprotein complex"/>
    <property type="evidence" value="ECO:0007669"/>
    <property type="project" value="UniProtKB-KW"/>
</dbReference>
<dbReference type="Proteomes" id="UP000176864">
    <property type="component" value="Unassembled WGS sequence"/>
</dbReference>
<dbReference type="InterPro" id="IPR020594">
    <property type="entry name" value="Ribosomal_bL9_bac/chp"/>
</dbReference>
<dbReference type="GO" id="GO:0005840">
    <property type="term" value="C:ribosome"/>
    <property type="evidence" value="ECO:0007669"/>
    <property type="project" value="UniProtKB-KW"/>
</dbReference>
<dbReference type="Pfam" id="PF01281">
    <property type="entry name" value="Ribosomal_L9_N"/>
    <property type="match status" value="1"/>
</dbReference>
<dbReference type="PANTHER" id="PTHR21368">
    <property type="entry name" value="50S RIBOSOMAL PROTEIN L9"/>
    <property type="match status" value="1"/>
</dbReference>
<comment type="function">
    <text evidence="5">Binds to the 23S rRNA.</text>
</comment>
<proteinExistence type="inferred from homology"/>
<reference evidence="7 8" key="1">
    <citation type="journal article" date="2016" name="Nat. Commun.">
        <title>Thousands of microbial genomes shed light on interconnected biogeochemical processes in an aquifer system.</title>
        <authorList>
            <person name="Anantharaman K."/>
            <person name="Brown C.T."/>
            <person name="Hug L.A."/>
            <person name="Sharon I."/>
            <person name="Castelle C.J."/>
            <person name="Probst A.J."/>
            <person name="Thomas B.C."/>
            <person name="Singh A."/>
            <person name="Wilkins M.J."/>
            <person name="Karaoz U."/>
            <person name="Brodie E.L."/>
            <person name="Williams K.H."/>
            <person name="Hubbard S.S."/>
            <person name="Banfield J.F."/>
        </authorList>
    </citation>
    <scope>NUCLEOTIDE SEQUENCE [LARGE SCALE GENOMIC DNA]</scope>
</reference>
<evidence type="ECO:0000256" key="4">
    <source>
        <dbReference type="ARBA" id="ARBA00035292"/>
    </source>
</evidence>
<evidence type="ECO:0000313" key="8">
    <source>
        <dbReference type="Proteomes" id="UP000176864"/>
    </source>
</evidence>
<keyword evidence="3 5" id="KW-0687">Ribonucleoprotein</keyword>
<comment type="similarity">
    <text evidence="1 5">Belongs to the bacterial ribosomal protein bL9 family.</text>
</comment>
<accession>A0A1F5NP29</accession>
<dbReference type="PROSITE" id="PS00651">
    <property type="entry name" value="RIBOSOMAL_L9"/>
    <property type="match status" value="1"/>
</dbReference>
<keyword evidence="5" id="KW-0699">rRNA-binding</keyword>
<evidence type="ECO:0000256" key="5">
    <source>
        <dbReference type="HAMAP-Rule" id="MF_00503"/>
    </source>
</evidence>
<dbReference type="GO" id="GO:0006412">
    <property type="term" value="P:translation"/>
    <property type="evidence" value="ECO:0007669"/>
    <property type="project" value="UniProtKB-UniRule"/>
</dbReference>
<dbReference type="STRING" id="1817824.A2751_04805"/>
<organism evidence="7 8">
    <name type="scientific">Candidatus Doudnabacteria bacterium RIFCSPHIGHO2_01_FULL_46_14</name>
    <dbReference type="NCBI Taxonomy" id="1817824"/>
    <lineage>
        <taxon>Bacteria</taxon>
        <taxon>Candidatus Doudnaibacteriota</taxon>
    </lineage>
</organism>
<comment type="caution">
    <text evidence="7">The sequence shown here is derived from an EMBL/GenBank/DDBJ whole genome shotgun (WGS) entry which is preliminary data.</text>
</comment>
<dbReference type="InterPro" id="IPR036791">
    <property type="entry name" value="Ribosomal_bL9_C_sf"/>
</dbReference>
<dbReference type="InterPro" id="IPR036935">
    <property type="entry name" value="Ribosomal_bL9_N_sf"/>
</dbReference>
<gene>
    <name evidence="5" type="primary">rplI</name>
    <name evidence="7" type="ORF">A2751_04805</name>
</gene>
<evidence type="ECO:0000313" key="7">
    <source>
        <dbReference type="EMBL" id="OGE79282.1"/>
    </source>
</evidence>
<feature type="domain" description="Ribosomal protein L9" evidence="6">
    <location>
        <begin position="13"/>
        <end position="40"/>
    </location>
</feature>
<dbReference type="InterPro" id="IPR020070">
    <property type="entry name" value="Ribosomal_bL9_N"/>
</dbReference>
<evidence type="ECO:0000256" key="3">
    <source>
        <dbReference type="ARBA" id="ARBA00023274"/>
    </source>
</evidence>
<protein>
    <recommendedName>
        <fullName evidence="4 5">Large ribosomal subunit protein bL9</fullName>
    </recommendedName>
</protein>
<dbReference type="AlphaFoldDB" id="A0A1F5NP29"/>
<dbReference type="Gene3D" id="3.40.5.10">
    <property type="entry name" value="Ribosomal protein L9, N-terminal domain"/>
    <property type="match status" value="1"/>
</dbReference>
<dbReference type="Gene3D" id="3.10.430.100">
    <property type="entry name" value="Ribosomal protein L9, C-terminal domain"/>
    <property type="match status" value="1"/>
</dbReference>
<dbReference type="GO" id="GO:0003735">
    <property type="term" value="F:structural constituent of ribosome"/>
    <property type="evidence" value="ECO:0007669"/>
    <property type="project" value="InterPro"/>
</dbReference>
<sequence length="149" mass="16601">MKVILTKDVKKFGRGGDVVNVSEGYARNFLIPHDLAILATPEALKSRKAEMERSEEQTARWQKSARRFLERATSKAIEFELPGDKNGHLYAGLKESEILAKIMEGEPSFRNSVKIPGYTPIKTAGGHEVMVEIGRAGSKKIKIYVKAKD</sequence>
<dbReference type="HAMAP" id="MF_00503">
    <property type="entry name" value="Ribosomal_bL9"/>
    <property type="match status" value="1"/>
</dbReference>
<dbReference type="SUPFAM" id="SSF55658">
    <property type="entry name" value="L9 N-domain-like"/>
    <property type="match status" value="1"/>
</dbReference>
<keyword evidence="2 5" id="KW-0689">Ribosomal protein</keyword>
<evidence type="ECO:0000256" key="1">
    <source>
        <dbReference type="ARBA" id="ARBA00010605"/>
    </source>
</evidence>
<dbReference type="GO" id="GO:0019843">
    <property type="term" value="F:rRNA binding"/>
    <property type="evidence" value="ECO:0007669"/>
    <property type="project" value="UniProtKB-UniRule"/>
</dbReference>
<dbReference type="InterPro" id="IPR000244">
    <property type="entry name" value="Ribosomal_bL9"/>
</dbReference>
<dbReference type="NCBIfam" id="TIGR00158">
    <property type="entry name" value="L9"/>
    <property type="match status" value="1"/>
</dbReference>
<keyword evidence="5" id="KW-0694">RNA-binding</keyword>
<evidence type="ECO:0000256" key="2">
    <source>
        <dbReference type="ARBA" id="ARBA00022980"/>
    </source>
</evidence>
<evidence type="ECO:0000259" key="6">
    <source>
        <dbReference type="PROSITE" id="PS00651"/>
    </source>
</evidence>